<evidence type="ECO:0000313" key="2">
    <source>
        <dbReference type="Proteomes" id="UP000295215"/>
    </source>
</evidence>
<proteinExistence type="predicted"/>
<sequence>MRFCFFLLLVFCIMMSCKNKYETEKVSVENRFSVELPYHLKKTKGLNEDAILQYSNAVQELYVVVLEEKKDKLLNSLNKDSLSKENNVMSLEKYSSLCYERLENHTEELKDFDVKNSVINGLNAKDAEFVVKISGVNMYYNYVILEGTDYYYQLFIWTLLRHKRDHHSSIRHIISTFCEY</sequence>
<comment type="caution">
    <text evidence="1">The sequence shown here is derived from an EMBL/GenBank/DDBJ whole genome shotgun (WGS) entry which is preliminary data.</text>
</comment>
<organism evidence="1 2">
    <name type="scientific">Myroides indicus</name>
    <dbReference type="NCBI Taxonomy" id="1323422"/>
    <lineage>
        <taxon>Bacteria</taxon>
        <taxon>Pseudomonadati</taxon>
        <taxon>Bacteroidota</taxon>
        <taxon>Flavobacteriia</taxon>
        <taxon>Flavobacteriales</taxon>
        <taxon>Flavobacteriaceae</taxon>
        <taxon>Myroides</taxon>
    </lineage>
</organism>
<dbReference type="PROSITE" id="PS51257">
    <property type="entry name" value="PROKAR_LIPOPROTEIN"/>
    <property type="match status" value="1"/>
</dbReference>
<name>A0A4R7F2U0_9FLAO</name>
<dbReference type="AlphaFoldDB" id="A0A4R7F2U0"/>
<reference evidence="1 2" key="1">
    <citation type="submission" date="2019-03" db="EMBL/GenBank/DDBJ databases">
        <title>Genomic Encyclopedia of Archaeal and Bacterial Type Strains, Phase II (KMG-II): from individual species to whole genera.</title>
        <authorList>
            <person name="Goeker M."/>
        </authorList>
    </citation>
    <scope>NUCLEOTIDE SEQUENCE [LARGE SCALE GENOMIC DNA]</scope>
    <source>
        <strain evidence="1 2">DSM 28213</strain>
    </source>
</reference>
<evidence type="ECO:0000313" key="1">
    <source>
        <dbReference type="EMBL" id="TDS60255.1"/>
    </source>
</evidence>
<gene>
    <name evidence="1" type="ORF">C8P70_109112</name>
</gene>
<dbReference type="RefSeq" id="WP_133712328.1">
    <property type="nucleotide sequence ID" value="NZ_SOAG01000009.1"/>
</dbReference>
<protein>
    <submittedName>
        <fullName evidence="1">Uncharacterized protein</fullName>
    </submittedName>
</protein>
<dbReference type="OrthoDB" id="1151021at2"/>
<dbReference type="Proteomes" id="UP000295215">
    <property type="component" value="Unassembled WGS sequence"/>
</dbReference>
<keyword evidence="2" id="KW-1185">Reference proteome</keyword>
<accession>A0A4R7F2U0</accession>
<dbReference type="EMBL" id="SOAG01000009">
    <property type="protein sequence ID" value="TDS60255.1"/>
    <property type="molecule type" value="Genomic_DNA"/>
</dbReference>